<feature type="compositionally biased region" description="Acidic residues" evidence="1">
    <location>
        <begin position="114"/>
        <end position="129"/>
    </location>
</feature>
<reference evidence="2" key="1">
    <citation type="submission" date="2020-03" db="EMBL/GenBank/DDBJ databases">
        <authorList>
            <person name="He L."/>
        </authorList>
    </citation>
    <scope>NUCLEOTIDE SEQUENCE</scope>
    <source>
        <strain evidence="2">CkLH20</strain>
    </source>
</reference>
<keyword evidence="3" id="KW-1185">Reference proteome</keyword>
<evidence type="ECO:0000313" key="2">
    <source>
        <dbReference type="EMBL" id="KAF9878468.1"/>
    </source>
</evidence>
<proteinExistence type="predicted"/>
<dbReference type="Proteomes" id="UP000781932">
    <property type="component" value="Unassembled WGS sequence"/>
</dbReference>
<organism evidence="2 3">
    <name type="scientific">Colletotrichum karsti</name>
    <dbReference type="NCBI Taxonomy" id="1095194"/>
    <lineage>
        <taxon>Eukaryota</taxon>
        <taxon>Fungi</taxon>
        <taxon>Dikarya</taxon>
        <taxon>Ascomycota</taxon>
        <taxon>Pezizomycotina</taxon>
        <taxon>Sordariomycetes</taxon>
        <taxon>Hypocreomycetidae</taxon>
        <taxon>Glomerellales</taxon>
        <taxon>Glomerellaceae</taxon>
        <taxon>Colletotrichum</taxon>
        <taxon>Colletotrichum boninense species complex</taxon>
    </lineage>
</organism>
<protein>
    <recommendedName>
        <fullName evidence="4">Fungal N-terminal domain-containing protein</fullName>
    </recommendedName>
</protein>
<gene>
    <name evidence="2" type="ORF">CkaCkLH20_03960</name>
</gene>
<dbReference type="GeneID" id="62159753"/>
<evidence type="ECO:0000313" key="3">
    <source>
        <dbReference type="Proteomes" id="UP000781932"/>
    </source>
</evidence>
<dbReference type="OrthoDB" id="3200163at2759"/>
<evidence type="ECO:0000256" key="1">
    <source>
        <dbReference type="SAM" id="MobiDB-lite"/>
    </source>
</evidence>
<feature type="region of interest" description="Disordered" evidence="1">
    <location>
        <begin position="108"/>
        <end position="129"/>
    </location>
</feature>
<evidence type="ECO:0008006" key="4">
    <source>
        <dbReference type="Google" id="ProtNLM"/>
    </source>
</evidence>
<dbReference type="AlphaFoldDB" id="A0A9P6I719"/>
<sequence length="129" mass="14603">MAEIFGTVASAIAVAELFTKSAFKIKKLWDEVKDVPDDIQRLLKQLDEVRLILDTVAAASTQHQYLIHGSATASVLQSCQDWKLIWDPATEEFARDFWQLVENPKLHVPGEWLSDSDEFDDSDSSYDSD</sequence>
<dbReference type="EMBL" id="JAATWM020000010">
    <property type="protein sequence ID" value="KAF9878468.1"/>
    <property type="molecule type" value="Genomic_DNA"/>
</dbReference>
<comment type="caution">
    <text evidence="2">The sequence shown here is derived from an EMBL/GenBank/DDBJ whole genome shotgun (WGS) entry which is preliminary data.</text>
</comment>
<dbReference type="RefSeq" id="XP_038747929.1">
    <property type="nucleotide sequence ID" value="XM_038886679.1"/>
</dbReference>
<accession>A0A9P6I719</accession>
<reference evidence="2" key="2">
    <citation type="submission" date="2020-11" db="EMBL/GenBank/DDBJ databases">
        <title>Whole genome sequencing of Colletotrichum sp.</title>
        <authorList>
            <person name="Li H."/>
        </authorList>
    </citation>
    <scope>NUCLEOTIDE SEQUENCE</scope>
    <source>
        <strain evidence="2">CkLH20</strain>
    </source>
</reference>
<name>A0A9P6I719_9PEZI</name>